<feature type="DNA-binding region" description="Homeobox" evidence="7">
    <location>
        <begin position="52"/>
        <end position="111"/>
    </location>
</feature>
<keyword evidence="5 7" id="KW-0539">Nucleus</keyword>
<dbReference type="InterPro" id="IPR009057">
    <property type="entry name" value="Homeodomain-like_sf"/>
</dbReference>
<dbReference type="FunFam" id="1.10.10.60:FF:000256">
    <property type="entry name" value="Even-skipped homeobox 1"/>
    <property type="match status" value="1"/>
</dbReference>
<comment type="similarity">
    <text evidence="6">Belongs to the even-skipped homeobox family.</text>
</comment>
<keyword evidence="3 7" id="KW-0238">DNA-binding</keyword>
<evidence type="ECO:0000256" key="4">
    <source>
        <dbReference type="ARBA" id="ARBA00023155"/>
    </source>
</evidence>
<dbReference type="PANTHER" id="PTHR46294">
    <property type="entry name" value="SEGMENTATION PROTEIN EVEN-SKIPPED"/>
    <property type="match status" value="1"/>
</dbReference>
<dbReference type="Gene3D" id="1.10.10.60">
    <property type="entry name" value="Homeodomain-like"/>
    <property type="match status" value="1"/>
</dbReference>
<dbReference type="EMBL" id="JAXCGZ010006821">
    <property type="protein sequence ID" value="KAK7079509.1"/>
    <property type="molecule type" value="Genomic_DNA"/>
</dbReference>
<dbReference type="AlphaFoldDB" id="A0AAN9A9T8"/>
<dbReference type="Pfam" id="PF00046">
    <property type="entry name" value="Homeodomain"/>
    <property type="match status" value="1"/>
</dbReference>
<evidence type="ECO:0000256" key="7">
    <source>
        <dbReference type="PROSITE-ProRule" id="PRU00108"/>
    </source>
</evidence>
<feature type="non-terminal residue" evidence="11">
    <location>
        <position position="1"/>
    </location>
</feature>
<evidence type="ECO:0000313" key="12">
    <source>
        <dbReference type="Proteomes" id="UP001381693"/>
    </source>
</evidence>
<proteinExistence type="inferred from homology"/>
<dbReference type="GO" id="GO:0000981">
    <property type="term" value="F:DNA-binding transcription factor activity, RNA polymerase II-specific"/>
    <property type="evidence" value="ECO:0007669"/>
    <property type="project" value="InterPro"/>
</dbReference>
<dbReference type="Proteomes" id="UP001381693">
    <property type="component" value="Unassembled WGS sequence"/>
</dbReference>
<evidence type="ECO:0000256" key="3">
    <source>
        <dbReference type="ARBA" id="ARBA00023125"/>
    </source>
</evidence>
<dbReference type="InterPro" id="IPR020479">
    <property type="entry name" value="HD_metazoa"/>
</dbReference>
<comment type="caution">
    <text evidence="11">The sequence shown here is derived from an EMBL/GenBank/DDBJ whole genome shotgun (WGS) entry which is preliminary data.</text>
</comment>
<evidence type="ECO:0000256" key="9">
    <source>
        <dbReference type="SAM" id="MobiDB-lite"/>
    </source>
</evidence>
<feature type="region of interest" description="Disordered" evidence="9">
    <location>
        <begin position="1"/>
        <end position="49"/>
    </location>
</feature>
<dbReference type="PROSITE" id="PS00027">
    <property type="entry name" value="HOMEOBOX_1"/>
    <property type="match status" value="1"/>
</dbReference>
<dbReference type="SMART" id="SM00389">
    <property type="entry name" value="HOX"/>
    <property type="match status" value="1"/>
</dbReference>
<feature type="compositionally biased region" description="Gly residues" evidence="9">
    <location>
        <begin position="300"/>
        <end position="309"/>
    </location>
</feature>
<feature type="domain" description="Homeobox" evidence="10">
    <location>
        <begin position="50"/>
        <end position="110"/>
    </location>
</feature>
<dbReference type="PRINTS" id="PR00024">
    <property type="entry name" value="HOMEOBOX"/>
</dbReference>
<keyword evidence="4 7" id="KW-0371">Homeobox</keyword>
<name>A0AAN9A9T8_HALRR</name>
<dbReference type="CDD" id="cd00086">
    <property type="entry name" value="homeodomain"/>
    <property type="match status" value="1"/>
</dbReference>
<evidence type="ECO:0000256" key="2">
    <source>
        <dbReference type="ARBA" id="ARBA00022473"/>
    </source>
</evidence>
<evidence type="ECO:0000259" key="10">
    <source>
        <dbReference type="PROSITE" id="PS50071"/>
    </source>
</evidence>
<gene>
    <name evidence="11" type="primary">EVX1_4</name>
    <name evidence="11" type="ORF">SK128_014379</name>
</gene>
<dbReference type="InterPro" id="IPR001356">
    <property type="entry name" value="HD"/>
</dbReference>
<feature type="region of interest" description="Disordered" evidence="9">
    <location>
        <begin position="287"/>
        <end position="331"/>
    </location>
</feature>
<dbReference type="GO" id="GO:0005634">
    <property type="term" value="C:nucleus"/>
    <property type="evidence" value="ECO:0007669"/>
    <property type="project" value="UniProtKB-SubCell"/>
</dbReference>
<evidence type="ECO:0000313" key="11">
    <source>
        <dbReference type="EMBL" id="KAK7079509.1"/>
    </source>
</evidence>
<keyword evidence="2" id="KW-0217">Developmental protein</keyword>
<dbReference type="PANTHER" id="PTHR46294:SF4">
    <property type="entry name" value="SEGMENTATION PROTEIN EVEN-SKIPPED"/>
    <property type="match status" value="1"/>
</dbReference>
<dbReference type="PROSITE" id="PS50071">
    <property type="entry name" value="HOMEOBOX_2"/>
    <property type="match status" value="1"/>
</dbReference>
<accession>A0AAN9A9T8</accession>
<comment type="subcellular location">
    <subcellularLocation>
        <location evidence="1 7 8">Nucleus</location>
    </subcellularLocation>
</comment>
<dbReference type="GO" id="GO:0000978">
    <property type="term" value="F:RNA polymerase II cis-regulatory region sequence-specific DNA binding"/>
    <property type="evidence" value="ECO:0007669"/>
    <property type="project" value="TreeGrafter"/>
</dbReference>
<feature type="compositionally biased region" description="Low complexity" evidence="9">
    <location>
        <begin position="22"/>
        <end position="42"/>
    </location>
</feature>
<evidence type="ECO:0000256" key="5">
    <source>
        <dbReference type="ARBA" id="ARBA00023242"/>
    </source>
</evidence>
<protein>
    <submittedName>
        <fullName evidence="11">Sequence-specific DNA binding</fullName>
    </submittedName>
</protein>
<evidence type="ECO:0000256" key="1">
    <source>
        <dbReference type="ARBA" id="ARBA00004123"/>
    </source>
</evidence>
<reference evidence="11 12" key="1">
    <citation type="submission" date="2023-11" db="EMBL/GenBank/DDBJ databases">
        <title>Halocaridina rubra genome assembly.</title>
        <authorList>
            <person name="Smith C."/>
        </authorList>
    </citation>
    <scope>NUCLEOTIDE SEQUENCE [LARGE SCALE GENOMIC DNA]</scope>
    <source>
        <strain evidence="11">EP-1</strain>
        <tissue evidence="11">Whole</tissue>
    </source>
</reference>
<sequence>DSELPTKSHSPSAVSCGVLGEQPPQQQQQQQQQSQQNPSQSSAAGVPSTAEIRRYRTAFTREQIARLEKEFYKENYVSRPRRCELAQELSLPESTIKVWFQNRRMKDKRQRMTIAWPYNDPALAAYLIHAAAATGAAYPSYVTPPFAPGTPWTATAAAAAAAAAAAVSGANPLAYGTPAQPPSLARFAPYPRPHSSLLSPPYFRAGELRQPEVHSSLPSTPLAPTPISPRPLVGGHFATCPLRDSQKLGETCICGLLYPTFPFSHALSPTLESASLSASCTTPSAMVPNNTPSSIAPLGTSGGQGGSGGRSSSPLKTNTVPSLFQPYRDDS</sequence>
<dbReference type="InterPro" id="IPR052002">
    <property type="entry name" value="Even-skipped_HD"/>
</dbReference>
<organism evidence="11 12">
    <name type="scientific">Halocaridina rubra</name>
    <name type="common">Hawaiian red shrimp</name>
    <dbReference type="NCBI Taxonomy" id="373956"/>
    <lineage>
        <taxon>Eukaryota</taxon>
        <taxon>Metazoa</taxon>
        <taxon>Ecdysozoa</taxon>
        <taxon>Arthropoda</taxon>
        <taxon>Crustacea</taxon>
        <taxon>Multicrustacea</taxon>
        <taxon>Malacostraca</taxon>
        <taxon>Eumalacostraca</taxon>
        <taxon>Eucarida</taxon>
        <taxon>Decapoda</taxon>
        <taxon>Pleocyemata</taxon>
        <taxon>Caridea</taxon>
        <taxon>Atyoidea</taxon>
        <taxon>Atyidae</taxon>
        <taxon>Halocaridina</taxon>
    </lineage>
</organism>
<dbReference type="SUPFAM" id="SSF46689">
    <property type="entry name" value="Homeodomain-like"/>
    <property type="match status" value="1"/>
</dbReference>
<evidence type="ECO:0000256" key="6">
    <source>
        <dbReference type="ARBA" id="ARBA00038449"/>
    </source>
</evidence>
<keyword evidence="12" id="KW-1185">Reference proteome</keyword>
<evidence type="ECO:0000256" key="8">
    <source>
        <dbReference type="RuleBase" id="RU000682"/>
    </source>
</evidence>
<dbReference type="InterPro" id="IPR017970">
    <property type="entry name" value="Homeobox_CS"/>
</dbReference>